<accession>A0AAD7BEY3</accession>
<dbReference type="AlphaFoldDB" id="A0AAD7BEY3"/>
<evidence type="ECO:0000313" key="2">
    <source>
        <dbReference type="EMBL" id="KAJ7618773.1"/>
    </source>
</evidence>
<dbReference type="Proteomes" id="UP001221142">
    <property type="component" value="Unassembled WGS sequence"/>
</dbReference>
<keyword evidence="3" id="KW-1185">Reference proteome</keyword>
<proteinExistence type="predicted"/>
<organism evidence="2 3">
    <name type="scientific">Roridomyces roridus</name>
    <dbReference type="NCBI Taxonomy" id="1738132"/>
    <lineage>
        <taxon>Eukaryota</taxon>
        <taxon>Fungi</taxon>
        <taxon>Dikarya</taxon>
        <taxon>Basidiomycota</taxon>
        <taxon>Agaricomycotina</taxon>
        <taxon>Agaricomycetes</taxon>
        <taxon>Agaricomycetidae</taxon>
        <taxon>Agaricales</taxon>
        <taxon>Marasmiineae</taxon>
        <taxon>Mycenaceae</taxon>
        <taxon>Roridomyces</taxon>
    </lineage>
</organism>
<feature type="region of interest" description="Disordered" evidence="1">
    <location>
        <begin position="1"/>
        <end position="37"/>
    </location>
</feature>
<feature type="compositionally biased region" description="Pro residues" evidence="1">
    <location>
        <begin position="178"/>
        <end position="187"/>
    </location>
</feature>
<sequence>MSATASSATGERDNPTYKNFKTKTPVTKTKTLGPNERALNREGRAICRILSAHDWPSIMVTCRRRPDVVAEDYTDLKDPEFSTHFTPGASSSRKRTRPRKRSESPLTTSEDDSSEDESKPSTLRVPLKRKCVGDAGQSHAAVSRPLFPGHRSLSANRRHPSLARYFSSSAHSVSESLPSPPRTVPPLPRRKPRSPTKSPTSSGTSLSAFLKSVSQIDLSAHLSLLSARGFTLERIHIMSETWTDGMIKEAVERGLCEDEEGADQWRGMSAFHALTLELGIRKFRGRAGSSANSNIIPTIPVTLSAFLRNVVGFDLTAHRSLLEDQGFDIDRLRVMREWDAEDLREVLCRTLRPRGECAGGMSKLDVLAVEFALRRR</sequence>
<feature type="compositionally biased region" description="Low complexity" evidence="1">
    <location>
        <begin position="195"/>
        <end position="205"/>
    </location>
</feature>
<dbReference type="EMBL" id="JARKIF010000019">
    <property type="protein sequence ID" value="KAJ7618773.1"/>
    <property type="molecule type" value="Genomic_DNA"/>
</dbReference>
<reference evidence="2" key="1">
    <citation type="submission" date="2023-03" db="EMBL/GenBank/DDBJ databases">
        <title>Massive genome expansion in bonnet fungi (Mycena s.s.) driven by repeated elements and novel gene families across ecological guilds.</title>
        <authorList>
            <consortium name="Lawrence Berkeley National Laboratory"/>
            <person name="Harder C.B."/>
            <person name="Miyauchi S."/>
            <person name="Viragh M."/>
            <person name="Kuo A."/>
            <person name="Thoen E."/>
            <person name="Andreopoulos B."/>
            <person name="Lu D."/>
            <person name="Skrede I."/>
            <person name="Drula E."/>
            <person name="Henrissat B."/>
            <person name="Morin E."/>
            <person name="Kohler A."/>
            <person name="Barry K."/>
            <person name="LaButti K."/>
            <person name="Morin E."/>
            <person name="Salamov A."/>
            <person name="Lipzen A."/>
            <person name="Mereny Z."/>
            <person name="Hegedus B."/>
            <person name="Baldrian P."/>
            <person name="Stursova M."/>
            <person name="Weitz H."/>
            <person name="Taylor A."/>
            <person name="Grigoriev I.V."/>
            <person name="Nagy L.G."/>
            <person name="Martin F."/>
            <person name="Kauserud H."/>
        </authorList>
    </citation>
    <scope>NUCLEOTIDE SEQUENCE</scope>
    <source>
        <strain evidence="2">9284</strain>
    </source>
</reference>
<feature type="compositionally biased region" description="Low complexity" evidence="1">
    <location>
        <begin position="18"/>
        <end position="31"/>
    </location>
</feature>
<comment type="caution">
    <text evidence="2">The sequence shown here is derived from an EMBL/GenBank/DDBJ whole genome shotgun (WGS) entry which is preliminary data.</text>
</comment>
<gene>
    <name evidence="2" type="ORF">FB45DRAFT_1007461</name>
</gene>
<evidence type="ECO:0000256" key="1">
    <source>
        <dbReference type="SAM" id="MobiDB-lite"/>
    </source>
</evidence>
<feature type="region of interest" description="Disordered" evidence="1">
    <location>
        <begin position="78"/>
        <end position="154"/>
    </location>
</feature>
<feature type="region of interest" description="Disordered" evidence="1">
    <location>
        <begin position="169"/>
        <end position="205"/>
    </location>
</feature>
<evidence type="ECO:0000313" key="3">
    <source>
        <dbReference type="Proteomes" id="UP001221142"/>
    </source>
</evidence>
<name>A0AAD7BEY3_9AGAR</name>
<protein>
    <submittedName>
        <fullName evidence="2">Uncharacterized protein</fullName>
    </submittedName>
</protein>